<proteinExistence type="predicted"/>
<protein>
    <submittedName>
        <fullName evidence="1">Uncharacterized protein</fullName>
    </submittedName>
</protein>
<accession>A0A5E8CLD9</accession>
<sequence>MDNFVKELKLFSKITGKLNTFITFLLYNQSDEEINKFLDHKIKIINGMKDNYKKQRALDKIYQIKEDFNNYPDNNFKNKGILYLVNEEFNKFQLEKNVLKIVRQEFEDNIYFNSGDFFETDYIIDMLTNFEFNNLLLLDNKKAYLYHINTNKTRLIETISKLDESLIVSAINSKFKGQYILGGNGNFKNTFFKNNKGSIIEDLKIVSFKPDKIQNIKEQALDVYKEKEEADVIKKLNEYLGNLHQYEHLLLFNNQRIIKFLENYLLKTIIIHVNSPIYETIKSMDTDSIEYHVLSSNNQECKNFINDYNGVIAEMRYEMPKESFDTL</sequence>
<gene>
    <name evidence="1" type="ORF">CPAV1605_1495</name>
</gene>
<reference evidence="1" key="1">
    <citation type="submission" date="2019-09" db="EMBL/GenBank/DDBJ databases">
        <authorList>
            <person name="Needham M D."/>
        </authorList>
    </citation>
    <scope>NUCLEOTIDE SEQUENCE</scope>
</reference>
<organism evidence="1">
    <name type="scientific">seawater metagenome</name>
    <dbReference type="NCBI Taxonomy" id="1561972"/>
    <lineage>
        <taxon>unclassified sequences</taxon>
        <taxon>metagenomes</taxon>
        <taxon>ecological metagenomes</taxon>
    </lineage>
</organism>
<name>A0A5E8CLD9_9ZZZZ</name>
<dbReference type="EMBL" id="CABVLZ010000010">
    <property type="protein sequence ID" value="VVU95739.1"/>
    <property type="molecule type" value="Genomic_DNA"/>
</dbReference>
<dbReference type="AlphaFoldDB" id="A0A5E8CLD9"/>
<evidence type="ECO:0000313" key="1">
    <source>
        <dbReference type="EMBL" id="VVU95739.1"/>
    </source>
</evidence>